<keyword evidence="3" id="KW-1185">Reference proteome</keyword>
<comment type="caution">
    <text evidence="2">The sequence shown here is derived from an EMBL/GenBank/DDBJ whole genome shotgun (WGS) entry which is preliminary data.</text>
</comment>
<protein>
    <submittedName>
        <fullName evidence="2">Uncharacterized protein</fullName>
    </submittedName>
</protein>
<proteinExistence type="predicted"/>
<dbReference type="RefSeq" id="WP_250421227.1">
    <property type="nucleotide sequence ID" value="NZ_JAJKBJ010000009.1"/>
</dbReference>
<accession>A0A9X2ICE1</accession>
<sequence length="258" mass="27772">MTKSIKVIGIMIGAEYEDVKLYQMNEYWEENTQNGTHAEIRSAGSSWAEGIRDIIACLSTQSCANTQFVVVYDVSCPNKENHIKKLLAGINKIKKNDLLPTLISIGHEQSSWSEEITGQVSSIKEVESTNSHNDLFKKIIETELHNTKKELLAADEADEQNKNTEINLPQTEDMPISSPMNISMMVLGGFIAAAGIAAVAIAFTVLNAATFGIAGLVVAVVGAAAALSGVGLFATGAYKNRQTTSDESLSFSGTFAHQ</sequence>
<keyword evidence="1" id="KW-0812">Transmembrane</keyword>
<evidence type="ECO:0000313" key="2">
    <source>
        <dbReference type="EMBL" id="MCL9684322.1"/>
    </source>
</evidence>
<name>A0A9X2ICE1_9GAMM</name>
<reference evidence="2" key="1">
    <citation type="submission" date="2021-11" db="EMBL/GenBank/DDBJ databases">
        <title>Legionella maioricencis sp. nov., a new species isolated from hot water samples in Mallorca.</title>
        <authorList>
            <person name="Crespi S."/>
            <person name="Drasar V."/>
            <person name="Salva-Serra F."/>
            <person name="Jaen-Luchoro D."/>
            <person name="Pineiro-Iglesias B."/>
            <person name="Aliaga F."/>
            <person name="Fernandez-Juarez V."/>
            <person name="Coll G."/>
            <person name="Moore E.R.B."/>
            <person name="Bennasar-Figueras A."/>
        </authorList>
    </citation>
    <scope>NUCLEOTIDE SEQUENCE</scope>
    <source>
        <strain evidence="2">HCPI-6</strain>
    </source>
</reference>
<organism evidence="2 3">
    <name type="scientific">Legionella maioricensis</name>
    <dbReference type="NCBI Taxonomy" id="2896528"/>
    <lineage>
        <taxon>Bacteria</taxon>
        <taxon>Pseudomonadati</taxon>
        <taxon>Pseudomonadota</taxon>
        <taxon>Gammaproteobacteria</taxon>
        <taxon>Legionellales</taxon>
        <taxon>Legionellaceae</taxon>
        <taxon>Legionella</taxon>
    </lineage>
</organism>
<evidence type="ECO:0000313" key="3">
    <source>
        <dbReference type="Proteomes" id="UP001139721"/>
    </source>
</evidence>
<keyword evidence="1" id="KW-0472">Membrane</keyword>
<feature type="transmembrane region" description="Helical" evidence="1">
    <location>
        <begin position="211"/>
        <end position="234"/>
    </location>
</feature>
<keyword evidence="1" id="KW-1133">Transmembrane helix</keyword>
<dbReference type="AlphaFoldDB" id="A0A9X2ICE1"/>
<dbReference type="Proteomes" id="UP001139721">
    <property type="component" value="Unassembled WGS sequence"/>
</dbReference>
<evidence type="ECO:0000256" key="1">
    <source>
        <dbReference type="SAM" id="Phobius"/>
    </source>
</evidence>
<feature type="transmembrane region" description="Helical" evidence="1">
    <location>
        <begin position="184"/>
        <end position="205"/>
    </location>
</feature>
<dbReference type="EMBL" id="JAJKBJ010000009">
    <property type="protein sequence ID" value="MCL9684322.1"/>
    <property type="molecule type" value="Genomic_DNA"/>
</dbReference>
<gene>
    <name evidence="2" type="ORF">LOX96_09475</name>
</gene>